<gene>
    <name evidence="3" type="ORF">CEUSTIGMA_g2372.t1</name>
</gene>
<dbReference type="OrthoDB" id="1043111at2759"/>
<dbReference type="InterPro" id="IPR000626">
    <property type="entry name" value="Ubiquitin-like_dom"/>
</dbReference>
<feature type="domain" description="Ubiquitin-like" evidence="2">
    <location>
        <begin position="5"/>
        <end position="73"/>
    </location>
</feature>
<dbReference type="EMBL" id="BEGY01000009">
    <property type="protein sequence ID" value="GAX74926.1"/>
    <property type="molecule type" value="Genomic_DNA"/>
</dbReference>
<dbReference type="Gene3D" id="3.10.20.90">
    <property type="entry name" value="Phosphatidylinositol 3-kinase Catalytic Subunit, Chain A, domain 1"/>
    <property type="match status" value="1"/>
</dbReference>
<evidence type="ECO:0000313" key="3">
    <source>
        <dbReference type="EMBL" id="GAX74926.1"/>
    </source>
</evidence>
<dbReference type="Pfam" id="PF13881">
    <property type="entry name" value="Rad60-SLD_2"/>
    <property type="match status" value="1"/>
</dbReference>
<dbReference type="AlphaFoldDB" id="A0A250WVY6"/>
<evidence type="ECO:0000259" key="2">
    <source>
        <dbReference type="PROSITE" id="PS50053"/>
    </source>
</evidence>
<accession>A0A250WVY6</accession>
<name>A0A250WVY6_9CHLO</name>
<evidence type="ECO:0000313" key="4">
    <source>
        <dbReference type="Proteomes" id="UP000232323"/>
    </source>
</evidence>
<dbReference type="InterPro" id="IPR040015">
    <property type="entry name" value="UBL3-like"/>
</dbReference>
<dbReference type="InterPro" id="IPR039540">
    <property type="entry name" value="UBL3-like_ubiquitin_dom"/>
</dbReference>
<feature type="region of interest" description="Disordered" evidence="1">
    <location>
        <begin position="100"/>
        <end position="125"/>
    </location>
</feature>
<dbReference type="PANTHER" id="PTHR13169">
    <property type="entry name" value="UBIQUITIN-LIKE PROTEIN 3 HCG-1 PROTEIN"/>
    <property type="match status" value="1"/>
</dbReference>
<dbReference type="STRING" id="1157962.A0A250WVY6"/>
<organism evidence="3 4">
    <name type="scientific">Chlamydomonas eustigma</name>
    <dbReference type="NCBI Taxonomy" id="1157962"/>
    <lineage>
        <taxon>Eukaryota</taxon>
        <taxon>Viridiplantae</taxon>
        <taxon>Chlorophyta</taxon>
        <taxon>core chlorophytes</taxon>
        <taxon>Chlorophyceae</taxon>
        <taxon>CS clade</taxon>
        <taxon>Chlamydomonadales</taxon>
        <taxon>Chlamydomonadaceae</taxon>
        <taxon>Chlamydomonas</taxon>
    </lineage>
</organism>
<keyword evidence="4" id="KW-1185">Reference proteome</keyword>
<protein>
    <recommendedName>
        <fullName evidence="2">Ubiquitin-like domain-containing protein</fullName>
    </recommendedName>
</protein>
<dbReference type="SUPFAM" id="SSF54236">
    <property type="entry name" value="Ubiquitin-like"/>
    <property type="match status" value="1"/>
</dbReference>
<dbReference type="PANTHER" id="PTHR13169:SF0">
    <property type="entry name" value="UBIQUITIN-LIKE PROTEIN 3"/>
    <property type="match status" value="1"/>
</dbReference>
<proteinExistence type="predicted"/>
<dbReference type="PROSITE" id="PS50053">
    <property type="entry name" value="UBIQUITIN_2"/>
    <property type="match status" value="1"/>
</dbReference>
<comment type="caution">
    <text evidence="3">The sequence shown here is derived from an EMBL/GenBank/DDBJ whole genome shotgun (WGS) entry which is preliminary data.</text>
</comment>
<dbReference type="InterPro" id="IPR029071">
    <property type="entry name" value="Ubiquitin-like_domsf"/>
</dbReference>
<dbReference type="Proteomes" id="UP000232323">
    <property type="component" value="Unassembled WGS sequence"/>
</dbReference>
<evidence type="ECO:0000256" key="1">
    <source>
        <dbReference type="SAM" id="MobiDB-lite"/>
    </source>
</evidence>
<sequence length="125" mass="13520">MAEEIQLKFRHESAGDIGPISFPESTTFTTVKERLISEWPRGATASEVPTQAADVKLILSGRFIEATKTLKDYKKDMGELKPDSVVTLLVFVRPQAAVKKPAAPTPAPATKATEEEAKGCTCTIS</sequence>
<reference evidence="3 4" key="1">
    <citation type="submission" date="2017-08" db="EMBL/GenBank/DDBJ databases">
        <title>Acidophilic green algal genome provides insights into adaptation to an acidic environment.</title>
        <authorList>
            <person name="Hirooka S."/>
            <person name="Hirose Y."/>
            <person name="Kanesaki Y."/>
            <person name="Higuchi S."/>
            <person name="Fujiwara T."/>
            <person name="Onuma R."/>
            <person name="Era A."/>
            <person name="Ohbayashi R."/>
            <person name="Uzuka A."/>
            <person name="Nozaki H."/>
            <person name="Yoshikawa H."/>
            <person name="Miyagishima S.Y."/>
        </authorList>
    </citation>
    <scope>NUCLEOTIDE SEQUENCE [LARGE SCALE GENOMIC DNA]</scope>
    <source>
        <strain evidence="3 4">NIES-2499</strain>
    </source>
</reference>